<evidence type="ECO:0000313" key="2">
    <source>
        <dbReference type="Proteomes" id="UP000095767"/>
    </source>
</evidence>
<name>A0A1E5W782_9POAL</name>
<evidence type="ECO:0000313" key="1">
    <source>
        <dbReference type="EMBL" id="OEL33234.1"/>
    </source>
</evidence>
<organism evidence="1 2">
    <name type="scientific">Dichanthelium oligosanthes</name>
    <dbReference type="NCBI Taxonomy" id="888268"/>
    <lineage>
        <taxon>Eukaryota</taxon>
        <taxon>Viridiplantae</taxon>
        <taxon>Streptophyta</taxon>
        <taxon>Embryophyta</taxon>
        <taxon>Tracheophyta</taxon>
        <taxon>Spermatophyta</taxon>
        <taxon>Magnoliopsida</taxon>
        <taxon>Liliopsida</taxon>
        <taxon>Poales</taxon>
        <taxon>Poaceae</taxon>
        <taxon>PACMAD clade</taxon>
        <taxon>Panicoideae</taxon>
        <taxon>Panicodae</taxon>
        <taxon>Paniceae</taxon>
        <taxon>Dichantheliinae</taxon>
        <taxon>Dichanthelium</taxon>
    </lineage>
</organism>
<proteinExistence type="predicted"/>
<dbReference type="AlphaFoldDB" id="A0A1E5W782"/>
<dbReference type="Gene3D" id="3.80.10.10">
    <property type="entry name" value="Ribonuclease Inhibitor"/>
    <property type="match status" value="1"/>
</dbReference>
<dbReference type="EMBL" id="LWDX02019490">
    <property type="protein sequence ID" value="OEL33234.1"/>
    <property type="molecule type" value="Genomic_DNA"/>
</dbReference>
<keyword evidence="2" id="KW-1185">Reference proteome</keyword>
<dbReference type="InterPro" id="IPR032675">
    <property type="entry name" value="LRR_dom_sf"/>
</dbReference>
<gene>
    <name evidence="1" type="ORF">BAE44_0005750</name>
</gene>
<dbReference type="Proteomes" id="UP000095767">
    <property type="component" value="Unassembled WGS sequence"/>
</dbReference>
<comment type="caution">
    <text evidence="1">The sequence shown here is derived from an EMBL/GenBank/DDBJ whole genome shotgun (WGS) entry which is preliminary data.</text>
</comment>
<sequence>MVGKAQGGAFRRRYIWSVCFRNNHVLSARAVRLTCVNTLQLNNCEMTALPSAEAFMHLSTVCKLGIVNCRELAALDGIEKLTYLRELTVNGCDKLDEHLGMLSQQKFQDSDLSQCTPVCSSQFRKLEKLRISSPFLLQWEPLRGVNSVNHLTIDNSRRYLLEEWLMQNRSHLKGLGVLNATQLELLPSIMAKLDSLETLELCRVVLLTCLLRASTNP</sequence>
<dbReference type="SUPFAM" id="SSF52058">
    <property type="entry name" value="L domain-like"/>
    <property type="match status" value="1"/>
</dbReference>
<accession>A0A1E5W782</accession>
<protein>
    <submittedName>
        <fullName evidence="1">Uncharacterized protein</fullName>
    </submittedName>
</protein>
<reference evidence="1 2" key="1">
    <citation type="submission" date="2016-09" db="EMBL/GenBank/DDBJ databases">
        <title>The draft genome of Dichanthelium oligosanthes: A C3 panicoid grass species.</title>
        <authorList>
            <person name="Studer A.J."/>
            <person name="Schnable J.C."/>
            <person name="Brutnell T.P."/>
        </authorList>
    </citation>
    <scope>NUCLEOTIDE SEQUENCE [LARGE SCALE GENOMIC DNA]</scope>
    <source>
        <strain evidence="2">cv. Kellogg 1175</strain>
        <tissue evidence="1">Leaf</tissue>
    </source>
</reference>